<dbReference type="InterPro" id="IPR020846">
    <property type="entry name" value="MFS_dom"/>
</dbReference>
<dbReference type="Gene3D" id="1.20.1250.20">
    <property type="entry name" value="MFS general substrate transporter like domains"/>
    <property type="match status" value="1"/>
</dbReference>
<comment type="similarity">
    <text evidence="7">Belongs to the major facilitator superfamily. Drug:H(+) antiporter-3 (DHA3) (TC 2.A.1.21) family.</text>
</comment>
<keyword evidence="2" id="KW-0813">Transport</keyword>
<dbReference type="PROSITE" id="PS50850">
    <property type="entry name" value="MFS"/>
    <property type="match status" value="1"/>
</dbReference>
<feature type="transmembrane region" description="Helical" evidence="9">
    <location>
        <begin position="45"/>
        <end position="68"/>
    </location>
</feature>
<feature type="transmembrane region" description="Helical" evidence="9">
    <location>
        <begin position="16"/>
        <end position="39"/>
    </location>
</feature>
<evidence type="ECO:0000256" key="3">
    <source>
        <dbReference type="ARBA" id="ARBA00022475"/>
    </source>
</evidence>
<organism evidence="11 12">
    <name type="scientific">Tsukamurella strandjordii</name>
    <dbReference type="NCBI Taxonomy" id="147577"/>
    <lineage>
        <taxon>Bacteria</taxon>
        <taxon>Bacillati</taxon>
        <taxon>Actinomycetota</taxon>
        <taxon>Actinomycetes</taxon>
        <taxon>Mycobacteriales</taxon>
        <taxon>Tsukamurellaceae</taxon>
        <taxon>Tsukamurella</taxon>
    </lineage>
</organism>
<dbReference type="SUPFAM" id="SSF103473">
    <property type="entry name" value="MFS general substrate transporter"/>
    <property type="match status" value="1"/>
</dbReference>
<name>A0AA90SLB9_9ACTN</name>
<dbReference type="RefSeq" id="WP_305111044.1">
    <property type="nucleotide sequence ID" value="NZ_BAAAII010000004.1"/>
</dbReference>
<keyword evidence="3" id="KW-1003">Cell membrane</keyword>
<feature type="transmembrane region" description="Helical" evidence="9">
    <location>
        <begin position="284"/>
        <end position="306"/>
    </location>
</feature>
<keyword evidence="4 9" id="KW-0812">Transmembrane</keyword>
<accession>A0AA90SLB9</accession>
<evidence type="ECO:0000313" key="11">
    <source>
        <dbReference type="EMBL" id="MDP0398033.1"/>
    </source>
</evidence>
<evidence type="ECO:0000256" key="5">
    <source>
        <dbReference type="ARBA" id="ARBA00022989"/>
    </source>
</evidence>
<dbReference type="PANTHER" id="PTHR23513:SF9">
    <property type="entry name" value="ENTEROBACTIN EXPORTER ENTS"/>
    <property type="match status" value="1"/>
</dbReference>
<evidence type="ECO:0000313" key="12">
    <source>
        <dbReference type="Proteomes" id="UP001178281"/>
    </source>
</evidence>
<evidence type="ECO:0000256" key="9">
    <source>
        <dbReference type="SAM" id="Phobius"/>
    </source>
</evidence>
<evidence type="ECO:0000256" key="4">
    <source>
        <dbReference type="ARBA" id="ARBA00022692"/>
    </source>
</evidence>
<feature type="transmembrane region" description="Helical" evidence="9">
    <location>
        <begin position="254"/>
        <end position="272"/>
    </location>
</feature>
<dbReference type="PANTHER" id="PTHR23513">
    <property type="entry name" value="INTEGRAL MEMBRANE EFFLUX PROTEIN-RELATED"/>
    <property type="match status" value="1"/>
</dbReference>
<dbReference type="InterPro" id="IPR011701">
    <property type="entry name" value="MFS"/>
</dbReference>
<evidence type="ECO:0000256" key="2">
    <source>
        <dbReference type="ARBA" id="ARBA00022448"/>
    </source>
</evidence>
<sequence>MSDSASPFVDPDYRRLFAAQVVGLFGSGLTTVALSLLAYELAGASAAGVLATALTIKMALYVVVAPVVAAQAYRLPRRALLVALHLIRAGVVLALPVVTEIWQIYLLVALLQAASAAYTPTYQAVIPDLLPDERQYTRALSASQLATTMETLLSPMLAAAALLVMSYQYLFVGTAIGFVIAAALVLRSRVPNPDAAPEGSFLQRLSSGTRIFVATPRLRGLLGLNLTVAAAGAIVMVNTVNYTRDELGGNQADMALVLAANGLGTMVVALVVPRLLDRTPTRTVMLTGGAVLPVALVAAVVLSRFTDGTWRWALLAAIWFVIGAGTAAVVTPSGQVLRRSSNDADRPAVFAAQFSLSHVAWLITYPLTGWLTGAAGLTVTWSAMLVLALIGLAVAVASWPRQDPVEITHSHKEGEVDPAIIADATPVGDGWFEHTHAYVIDGAHPRWPDPDGRLIG</sequence>
<dbReference type="InterPro" id="IPR036259">
    <property type="entry name" value="MFS_trans_sf"/>
</dbReference>
<dbReference type="CDD" id="cd06173">
    <property type="entry name" value="MFS_MefA_like"/>
    <property type="match status" value="1"/>
</dbReference>
<dbReference type="GO" id="GO:0005886">
    <property type="term" value="C:plasma membrane"/>
    <property type="evidence" value="ECO:0007669"/>
    <property type="project" value="UniProtKB-SubCell"/>
</dbReference>
<evidence type="ECO:0000256" key="1">
    <source>
        <dbReference type="ARBA" id="ARBA00004429"/>
    </source>
</evidence>
<reference evidence="11" key="1">
    <citation type="submission" date="2023-08" db="EMBL/GenBank/DDBJ databases">
        <title>The draft genome of Tsukamurella strandjordii strain 050030.</title>
        <authorList>
            <person name="Zhao F."/>
            <person name="Feng Y."/>
            <person name="Zong Z."/>
        </authorList>
    </citation>
    <scope>NUCLEOTIDE SEQUENCE</scope>
    <source>
        <strain evidence="11">050030</strain>
    </source>
</reference>
<feature type="transmembrane region" description="Helical" evidence="9">
    <location>
        <begin position="169"/>
        <end position="186"/>
    </location>
</feature>
<evidence type="ECO:0000259" key="10">
    <source>
        <dbReference type="PROSITE" id="PS50850"/>
    </source>
</evidence>
<keyword evidence="12" id="KW-1185">Reference proteome</keyword>
<evidence type="ECO:0000256" key="7">
    <source>
        <dbReference type="ARBA" id="ARBA00038075"/>
    </source>
</evidence>
<feature type="transmembrane region" description="Helical" evidence="9">
    <location>
        <begin position="312"/>
        <end position="337"/>
    </location>
</feature>
<dbReference type="GO" id="GO:0022857">
    <property type="term" value="F:transmembrane transporter activity"/>
    <property type="evidence" value="ECO:0007669"/>
    <property type="project" value="InterPro"/>
</dbReference>
<evidence type="ECO:0000256" key="8">
    <source>
        <dbReference type="ARBA" id="ARBA00040914"/>
    </source>
</evidence>
<dbReference type="EMBL" id="JAUTIX010000003">
    <property type="protein sequence ID" value="MDP0398033.1"/>
    <property type="molecule type" value="Genomic_DNA"/>
</dbReference>
<comment type="caution">
    <text evidence="11">The sequence shown here is derived from an EMBL/GenBank/DDBJ whole genome shotgun (WGS) entry which is preliminary data.</text>
</comment>
<dbReference type="Proteomes" id="UP001178281">
    <property type="component" value="Unassembled WGS sequence"/>
</dbReference>
<feature type="transmembrane region" description="Helical" evidence="9">
    <location>
        <begin position="379"/>
        <end position="399"/>
    </location>
</feature>
<keyword evidence="6 9" id="KW-0472">Membrane</keyword>
<keyword evidence="5 9" id="KW-1133">Transmembrane helix</keyword>
<proteinExistence type="inferred from homology"/>
<protein>
    <recommendedName>
        <fullName evidence="8">Multidrug efflux pump Tap</fullName>
    </recommendedName>
</protein>
<dbReference type="AlphaFoldDB" id="A0AA90SLB9"/>
<feature type="transmembrane region" description="Helical" evidence="9">
    <location>
        <begin position="349"/>
        <end position="367"/>
    </location>
</feature>
<gene>
    <name evidence="11" type="ORF">Q7X28_08845</name>
</gene>
<feature type="transmembrane region" description="Helical" evidence="9">
    <location>
        <begin position="220"/>
        <end position="242"/>
    </location>
</feature>
<feature type="domain" description="Major facilitator superfamily (MFS) profile" evidence="10">
    <location>
        <begin position="12"/>
        <end position="403"/>
    </location>
</feature>
<comment type="subcellular location">
    <subcellularLocation>
        <location evidence="1">Cell inner membrane</location>
        <topology evidence="1">Multi-pass membrane protein</topology>
    </subcellularLocation>
</comment>
<evidence type="ECO:0000256" key="6">
    <source>
        <dbReference type="ARBA" id="ARBA00023136"/>
    </source>
</evidence>
<dbReference type="Pfam" id="PF07690">
    <property type="entry name" value="MFS_1"/>
    <property type="match status" value="1"/>
</dbReference>